<evidence type="ECO:0000256" key="8">
    <source>
        <dbReference type="ARBA" id="ARBA00035241"/>
    </source>
</evidence>
<dbReference type="GO" id="GO:0015934">
    <property type="term" value="C:large ribosomal subunit"/>
    <property type="evidence" value="ECO:0007669"/>
    <property type="project" value="InterPro"/>
</dbReference>
<evidence type="ECO:0000256" key="9">
    <source>
        <dbReference type="HAMAP-Rule" id="MF_01318"/>
    </source>
</evidence>
<dbReference type="PANTHER" id="PTHR36427">
    <property type="entry name" value="54S RIBOSOMAL PROTEIN L1, MITOCHONDRIAL"/>
    <property type="match status" value="1"/>
</dbReference>
<comment type="function">
    <text evidence="9">Binds directly to 23S rRNA. The L1 stalk is quite mobile in the ribosome, and is involved in E site tRNA release.</text>
</comment>
<keyword evidence="2 9" id="KW-0678">Repressor</keyword>
<dbReference type="Gene3D" id="3.30.190.20">
    <property type="match status" value="1"/>
</dbReference>
<evidence type="ECO:0000256" key="3">
    <source>
        <dbReference type="ARBA" id="ARBA00022730"/>
    </source>
</evidence>
<comment type="subunit">
    <text evidence="9">Part of the 50S ribosomal subunit.</text>
</comment>
<dbReference type="PANTHER" id="PTHR36427:SF3">
    <property type="entry name" value="LARGE RIBOSOMAL SUBUNIT PROTEIN UL1M"/>
    <property type="match status" value="1"/>
</dbReference>
<keyword evidence="4 9" id="KW-0810">Translation regulation</keyword>
<protein>
    <recommendedName>
        <fullName evidence="8 9">Large ribosomal subunit protein uL1</fullName>
    </recommendedName>
</protein>
<organism evidence="10">
    <name type="scientific">uncultured Armatimonadetes bacterium</name>
    <dbReference type="NCBI Taxonomy" id="157466"/>
    <lineage>
        <taxon>Bacteria</taxon>
        <taxon>Bacillati</taxon>
        <taxon>Armatimonadota</taxon>
        <taxon>environmental samples</taxon>
    </lineage>
</organism>
<dbReference type="GO" id="GO:0006417">
    <property type="term" value="P:regulation of translation"/>
    <property type="evidence" value="ECO:0007669"/>
    <property type="project" value="UniProtKB-KW"/>
</dbReference>
<dbReference type="GO" id="GO:0003735">
    <property type="term" value="F:structural constituent of ribosome"/>
    <property type="evidence" value="ECO:0007669"/>
    <property type="project" value="InterPro"/>
</dbReference>
<accession>A0A6J4I0P1</accession>
<keyword evidence="9" id="KW-0820">tRNA-binding</keyword>
<reference evidence="10" key="1">
    <citation type="submission" date="2020-02" db="EMBL/GenBank/DDBJ databases">
        <authorList>
            <person name="Meier V. D."/>
        </authorList>
    </citation>
    <scope>NUCLEOTIDE SEQUENCE</scope>
    <source>
        <strain evidence="10">AVDCRST_MAG63</strain>
    </source>
</reference>
<dbReference type="AlphaFoldDB" id="A0A6J4I0P1"/>
<comment type="similarity">
    <text evidence="1 9">Belongs to the universal ribosomal protein uL1 family.</text>
</comment>
<evidence type="ECO:0000256" key="7">
    <source>
        <dbReference type="ARBA" id="ARBA00023274"/>
    </source>
</evidence>
<keyword evidence="7 9" id="KW-0687">Ribonucleoprotein</keyword>
<dbReference type="EMBL" id="CADCTO010000165">
    <property type="protein sequence ID" value="CAA9236871.1"/>
    <property type="molecule type" value="Genomic_DNA"/>
</dbReference>
<evidence type="ECO:0000256" key="1">
    <source>
        <dbReference type="ARBA" id="ARBA00010531"/>
    </source>
</evidence>
<evidence type="ECO:0000313" key="10">
    <source>
        <dbReference type="EMBL" id="CAA9236871.1"/>
    </source>
</evidence>
<dbReference type="InterPro" id="IPR023674">
    <property type="entry name" value="Ribosomal_uL1-like"/>
</dbReference>
<evidence type="ECO:0000256" key="6">
    <source>
        <dbReference type="ARBA" id="ARBA00022980"/>
    </source>
</evidence>
<sequence length="241" mass="26097">MRKQDRKHIVSKRFKAEVAKVDPKREYEPQEAIEAVKSTAASTKFDQTVDVAVRLGIDPRQGDQVVRGTTDLPHGTGKTQKVAVFARGANAEAAQAAGADTVGAEDLIEKIQNGWRDFDVLVATPDMMPLVGRLGRTLGPRMPNPKSGTVTADVTRVVNAIKKATRVQYRAEKAGIIHAPIGKVSFPTEQLVENFNVMIGTLVKAKPATAKGRYLKKITVSSTMGPGVDVDALRAQQLMEK</sequence>
<keyword evidence="5 9" id="KW-0694">RNA-binding</keyword>
<evidence type="ECO:0000256" key="5">
    <source>
        <dbReference type="ARBA" id="ARBA00022884"/>
    </source>
</evidence>
<dbReference type="InterPro" id="IPR016095">
    <property type="entry name" value="Ribosomal_uL1_3-a/b-sand"/>
</dbReference>
<dbReference type="FunFam" id="3.40.50.790:FF:000001">
    <property type="entry name" value="50S ribosomal protein L1"/>
    <property type="match status" value="1"/>
</dbReference>
<dbReference type="GO" id="GO:0000049">
    <property type="term" value="F:tRNA binding"/>
    <property type="evidence" value="ECO:0007669"/>
    <property type="project" value="UniProtKB-KW"/>
</dbReference>
<dbReference type="NCBIfam" id="TIGR01169">
    <property type="entry name" value="rplA_bact"/>
    <property type="match status" value="1"/>
</dbReference>
<dbReference type="SUPFAM" id="SSF56808">
    <property type="entry name" value="Ribosomal protein L1"/>
    <property type="match status" value="1"/>
</dbReference>
<dbReference type="InterPro" id="IPR005878">
    <property type="entry name" value="Ribosom_uL1_bac-type"/>
</dbReference>
<proteinExistence type="inferred from homology"/>
<evidence type="ECO:0000256" key="2">
    <source>
        <dbReference type="ARBA" id="ARBA00022491"/>
    </source>
</evidence>
<comment type="function">
    <text evidence="9">Protein L1 is also a translational repressor protein, it controls the translation of the L11 operon by binding to its mRNA.</text>
</comment>
<dbReference type="Pfam" id="PF00687">
    <property type="entry name" value="Ribosomal_L1"/>
    <property type="match status" value="1"/>
</dbReference>
<dbReference type="InterPro" id="IPR028364">
    <property type="entry name" value="Ribosomal_uL1/biogenesis"/>
</dbReference>
<evidence type="ECO:0000256" key="4">
    <source>
        <dbReference type="ARBA" id="ARBA00022845"/>
    </source>
</evidence>
<name>A0A6J4I0P1_9BACT</name>
<dbReference type="PIRSF" id="PIRSF002155">
    <property type="entry name" value="Ribosomal_L1"/>
    <property type="match status" value="1"/>
</dbReference>
<dbReference type="Gene3D" id="3.40.50.790">
    <property type="match status" value="1"/>
</dbReference>
<dbReference type="GO" id="GO:0019843">
    <property type="term" value="F:rRNA binding"/>
    <property type="evidence" value="ECO:0007669"/>
    <property type="project" value="UniProtKB-UniRule"/>
</dbReference>
<dbReference type="CDD" id="cd00403">
    <property type="entry name" value="Ribosomal_L1"/>
    <property type="match status" value="1"/>
</dbReference>
<dbReference type="HAMAP" id="MF_01318_B">
    <property type="entry name" value="Ribosomal_uL1_B"/>
    <property type="match status" value="1"/>
</dbReference>
<keyword evidence="3 9" id="KW-0699">rRNA-binding</keyword>
<dbReference type="GO" id="GO:0006412">
    <property type="term" value="P:translation"/>
    <property type="evidence" value="ECO:0007669"/>
    <property type="project" value="UniProtKB-UniRule"/>
</dbReference>
<keyword evidence="6 9" id="KW-0689">Ribosomal protein</keyword>
<gene>
    <name evidence="9" type="primary">rplA</name>
    <name evidence="10" type="ORF">AVDCRST_MAG63-1232</name>
</gene>
<dbReference type="InterPro" id="IPR002143">
    <property type="entry name" value="Ribosomal_uL1"/>
</dbReference>